<protein>
    <submittedName>
        <fullName evidence="1">Uncharacterized protein</fullName>
    </submittedName>
</protein>
<evidence type="ECO:0000313" key="1">
    <source>
        <dbReference type="EMBL" id="KAK7071542.1"/>
    </source>
</evidence>
<feature type="non-terminal residue" evidence="1">
    <location>
        <position position="77"/>
    </location>
</feature>
<evidence type="ECO:0000313" key="2">
    <source>
        <dbReference type="Proteomes" id="UP001381693"/>
    </source>
</evidence>
<reference evidence="1 2" key="1">
    <citation type="submission" date="2023-11" db="EMBL/GenBank/DDBJ databases">
        <title>Halocaridina rubra genome assembly.</title>
        <authorList>
            <person name="Smith C."/>
        </authorList>
    </citation>
    <scope>NUCLEOTIDE SEQUENCE [LARGE SCALE GENOMIC DNA]</scope>
    <source>
        <strain evidence="1">EP-1</strain>
        <tissue evidence="1">Whole</tissue>
    </source>
</reference>
<comment type="caution">
    <text evidence="1">The sequence shown here is derived from an EMBL/GenBank/DDBJ whole genome shotgun (WGS) entry which is preliminary data.</text>
</comment>
<dbReference type="AlphaFoldDB" id="A0AAN9A6E9"/>
<proteinExistence type="predicted"/>
<sequence>MTAGKLHLDRDVHEVHSSGFPSKRINLSPFTKDFRGGEQLNESITHFLLEAYFSRPNKNEIKIYYTDCTSNTKKYIK</sequence>
<dbReference type="EMBL" id="JAXCGZ010014313">
    <property type="protein sequence ID" value="KAK7071542.1"/>
    <property type="molecule type" value="Genomic_DNA"/>
</dbReference>
<dbReference type="Proteomes" id="UP001381693">
    <property type="component" value="Unassembled WGS sequence"/>
</dbReference>
<name>A0AAN9A6E9_HALRR</name>
<gene>
    <name evidence="1" type="ORF">SK128_024168</name>
</gene>
<keyword evidence="2" id="KW-1185">Reference proteome</keyword>
<organism evidence="1 2">
    <name type="scientific">Halocaridina rubra</name>
    <name type="common">Hawaiian red shrimp</name>
    <dbReference type="NCBI Taxonomy" id="373956"/>
    <lineage>
        <taxon>Eukaryota</taxon>
        <taxon>Metazoa</taxon>
        <taxon>Ecdysozoa</taxon>
        <taxon>Arthropoda</taxon>
        <taxon>Crustacea</taxon>
        <taxon>Multicrustacea</taxon>
        <taxon>Malacostraca</taxon>
        <taxon>Eumalacostraca</taxon>
        <taxon>Eucarida</taxon>
        <taxon>Decapoda</taxon>
        <taxon>Pleocyemata</taxon>
        <taxon>Caridea</taxon>
        <taxon>Atyoidea</taxon>
        <taxon>Atyidae</taxon>
        <taxon>Halocaridina</taxon>
    </lineage>
</organism>
<accession>A0AAN9A6E9</accession>